<keyword evidence="12" id="KW-1185">Reference proteome</keyword>
<evidence type="ECO:0000256" key="4">
    <source>
        <dbReference type="ARBA" id="ARBA00023155"/>
    </source>
</evidence>
<keyword evidence="3 8" id="KW-0238">DNA-binding</keyword>
<evidence type="ECO:0000256" key="7">
    <source>
        <dbReference type="ARBA" id="ARBA00038021"/>
    </source>
</evidence>
<evidence type="ECO:0000259" key="10">
    <source>
        <dbReference type="PROSITE" id="PS50071"/>
    </source>
</evidence>
<keyword evidence="2" id="KW-0805">Transcription regulation</keyword>
<name>A0A0B7MWH5_9FUNG</name>
<dbReference type="InterPro" id="IPR009057">
    <property type="entry name" value="Homeodomain-like_sf"/>
</dbReference>
<proteinExistence type="inferred from homology"/>
<accession>A0A0B7MWH5</accession>
<gene>
    <name evidence="11" type="primary">PARPA_00534.1 scaffold 888</name>
</gene>
<dbReference type="STRING" id="35722.A0A0B7MWH5"/>
<protein>
    <recommendedName>
        <fullName evidence="10">Homeobox domain-containing protein</fullName>
    </recommendedName>
</protein>
<dbReference type="PANTHER" id="PTHR11850">
    <property type="entry name" value="HOMEOBOX PROTEIN TRANSCRIPTION FACTORS"/>
    <property type="match status" value="1"/>
</dbReference>
<evidence type="ECO:0000256" key="1">
    <source>
        <dbReference type="ARBA" id="ARBA00004123"/>
    </source>
</evidence>
<keyword evidence="5" id="KW-0804">Transcription</keyword>
<dbReference type="GO" id="GO:0006355">
    <property type="term" value="P:regulation of DNA-templated transcription"/>
    <property type="evidence" value="ECO:0007669"/>
    <property type="project" value="InterPro"/>
</dbReference>
<dbReference type="SUPFAM" id="SSF46689">
    <property type="entry name" value="Homeodomain-like"/>
    <property type="match status" value="1"/>
</dbReference>
<feature type="compositionally biased region" description="Low complexity" evidence="9">
    <location>
        <begin position="91"/>
        <end position="110"/>
    </location>
</feature>
<organism evidence="11 12">
    <name type="scientific">Parasitella parasitica</name>
    <dbReference type="NCBI Taxonomy" id="35722"/>
    <lineage>
        <taxon>Eukaryota</taxon>
        <taxon>Fungi</taxon>
        <taxon>Fungi incertae sedis</taxon>
        <taxon>Mucoromycota</taxon>
        <taxon>Mucoromycotina</taxon>
        <taxon>Mucoromycetes</taxon>
        <taxon>Mucorales</taxon>
        <taxon>Mucorineae</taxon>
        <taxon>Mucoraceae</taxon>
        <taxon>Parasitella</taxon>
    </lineage>
</organism>
<dbReference type="AlphaFoldDB" id="A0A0B7MWH5"/>
<dbReference type="InterPro" id="IPR001356">
    <property type="entry name" value="HD"/>
</dbReference>
<dbReference type="OrthoDB" id="10056939at2759"/>
<feature type="DNA-binding region" description="Homeobox" evidence="8">
    <location>
        <begin position="198"/>
        <end position="260"/>
    </location>
</feature>
<evidence type="ECO:0000256" key="6">
    <source>
        <dbReference type="ARBA" id="ARBA00023242"/>
    </source>
</evidence>
<feature type="region of interest" description="Disordered" evidence="9">
    <location>
        <begin position="90"/>
        <end position="111"/>
    </location>
</feature>
<keyword evidence="4 8" id="KW-0371">Homeobox</keyword>
<evidence type="ECO:0000256" key="9">
    <source>
        <dbReference type="SAM" id="MobiDB-lite"/>
    </source>
</evidence>
<comment type="subcellular location">
    <subcellularLocation>
        <location evidence="1 8">Nucleus</location>
    </subcellularLocation>
</comment>
<dbReference type="Pfam" id="PF05920">
    <property type="entry name" value="Homeobox_KN"/>
    <property type="match status" value="1"/>
</dbReference>
<dbReference type="Proteomes" id="UP000054107">
    <property type="component" value="Unassembled WGS sequence"/>
</dbReference>
<dbReference type="CDD" id="cd00086">
    <property type="entry name" value="homeodomain"/>
    <property type="match status" value="1"/>
</dbReference>
<evidence type="ECO:0000256" key="2">
    <source>
        <dbReference type="ARBA" id="ARBA00023015"/>
    </source>
</evidence>
<evidence type="ECO:0000313" key="11">
    <source>
        <dbReference type="EMBL" id="CEP07254.1"/>
    </source>
</evidence>
<comment type="similarity">
    <text evidence="7">Belongs to the TALE/TGIF homeobox family.</text>
</comment>
<dbReference type="InterPro" id="IPR008422">
    <property type="entry name" value="KN_HD"/>
</dbReference>
<dbReference type="Gene3D" id="1.10.10.60">
    <property type="entry name" value="Homeodomain-like"/>
    <property type="match status" value="1"/>
</dbReference>
<reference evidence="11 12" key="1">
    <citation type="submission" date="2014-09" db="EMBL/GenBank/DDBJ databases">
        <authorList>
            <person name="Ellenberger Sabrina"/>
        </authorList>
    </citation>
    <scope>NUCLEOTIDE SEQUENCE [LARGE SCALE GENOMIC DNA]</scope>
    <source>
        <strain evidence="11 12">CBS 412.66</strain>
    </source>
</reference>
<dbReference type="GO" id="GO:0005634">
    <property type="term" value="C:nucleus"/>
    <property type="evidence" value="ECO:0007669"/>
    <property type="project" value="UniProtKB-SubCell"/>
</dbReference>
<keyword evidence="6 8" id="KW-0539">Nucleus</keyword>
<evidence type="ECO:0000256" key="3">
    <source>
        <dbReference type="ARBA" id="ARBA00023125"/>
    </source>
</evidence>
<dbReference type="InterPro" id="IPR050224">
    <property type="entry name" value="TALE_homeobox"/>
</dbReference>
<evidence type="ECO:0000256" key="8">
    <source>
        <dbReference type="PROSITE-ProRule" id="PRU00108"/>
    </source>
</evidence>
<dbReference type="SMART" id="SM00389">
    <property type="entry name" value="HOX"/>
    <property type="match status" value="1"/>
</dbReference>
<sequence length="377" mass="44089">MSSALAQYSDIAVMPSSQHGIRQFCPLIIYHDNPSEQLEKTLNANKQYDRTAIDRHREKTNEMLEHNAQFWNEKFNTEFEADYLDKDIKVSPSTSTTSNISSSSSSSGDSVATIEHPLYQRMMEIPAIKTTPNSNYFATTIEEEKYYSMMSKGHSNSKPAPCNISTLPVSPTCSMTTPLIPTATTATTVVGTSKDTSVKRRRGNLPKEVTEFLRKWLIQHKKHPYPAEKEKADLARHTGLTVNQISNWFINARRRILQPMLESENLTAQMMAYPEMVNHHQQPITSAFMEPSRRRRHDFYTYQRDFVSTTRDHPSPPQHYQHYHPSMHHHYQYLQHEQPYHYPHHYHSEQQDQEHASRYRRTRLMDPNDHYHQLSMR</sequence>
<dbReference type="GO" id="GO:0003677">
    <property type="term" value="F:DNA binding"/>
    <property type="evidence" value="ECO:0007669"/>
    <property type="project" value="UniProtKB-UniRule"/>
</dbReference>
<dbReference type="PROSITE" id="PS50071">
    <property type="entry name" value="HOMEOBOX_2"/>
    <property type="match status" value="1"/>
</dbReference>
<feature type="domain" description="Homeobox" evidence="10">
    <location>
        <begin position="196"/>
        <end position="259"/>
    </location>
</feature>
<evidence type="ECO:0000256" key="5">
    <source>
        <dbReference type="ARBA" id="ARBA00023163"/>
    </source>
</evidence>
<dbReference type="EMBL" id="LN719137">
    <property type="protein sequence ID" value="CEP07254.1"/>
    <property type="molecule type" value="Genomic_DNA"/>
</dbReference>
<evidence type="ECO:0000313" key="12">
    <source>
        <dbReference type="Proteomes" id="UP000054107"/>
    </source>
</evidence>
<dbReference type="FunFam" id="1.10.10.60:FF:000059">
    <property type="entry name" value="TGFB-induced factor homeobox 1"/>
    <property type="match status" value="1"/>
</dbReference>